<gene>
    <name evidence="1" type="ORF">PFLUV_G00059730</name>
</gene>
<dbReference type="Proteomes" id="UP000465112">
    <property type="component" value="Chromosome 5"/>
</dbReference>
<proteinExistence type="predicted"/>
<evidence type="ECO:0000313" key="2">
    <source>
        <dbReference type="Proteomes" id="UP000465112"/>
    </source>
</evidence>
<dbReference type="EMBL" id="VHII01000005">
    <property type="protein sequence ID" value="KAF1390602.1"/>
    <property type="molecule type" value="Genomic_DNA"/>
</dbReference>
<accession>A0A6A5FML9</accession>
<dbReference type="AlphaFoldDB" id="A0A6A5FML9"/>
<sequence>MLCWCPVTASTNYYFCVERALLQHGQTPVDVNTRVHSLETSVDVGDLLLPRCLSFWLLAWDHATPGGF</sequence>
<protein>
    <submittedName>
        <fullName evidence="1">Uncharacterized protein</fullName>
    </submittedName>
</protein>
<name>A0A6A5FML9_PERFL</name>
<comment type="caution">
    <text evidence="1">The sequence shown here is derived from an EMBL/GenBank/DDBJ whole genome shotgun (WGS) entry which is preliminary data.</text>
</comment>
<evidence type="ECO:0000313" key="1">
    <source>
        <dbReference type="EMBL" id="KAF1390602.1"/>
    </source>
</evidence>
<reference evidence="1 2" key="1">
    <citation type="submission" date="2019-06" db="EMBL/GenBank/DDBJ databases">
        <title>A chromosome-scale genome assembly of the European perch, Perca fluviatilis.</title>
        <authorList>
            <person name="Roques C."/>
            <person name="Zahm M."/>
            <person name="Cabau C."/>
            <person name="Klopp C."/>
            <person name="Bouchez O."/>
            <person name="Donnadieu C."/>
            <person name="Kuhl H."/>
            <person name="Gislard M."/>
            <person name="Guendouz S."/>
            <person name="Journot L."/>
            <person name="Haffray P."/>
            <person name="Bestin A."/>
            <person name="Morvezen R."/>
            <person name="Feron R."/>
            <person name="Wen M."/>
            <person name="Jouanno E."/>
            <person name="Herpin A."/>
            <person name="Schartl M."/>
            <person name="Postlethwait J."/>
            <person name="Schaerlinger B."/>
            <person name="Chardard D."/>
            <person name="Lecocq T."/>
            <person name="Poncet C."/>
            <person name="Jaffrelo L."/>
            <person name="Lampietro C."/>
            <person name="Guiguen Y."/>
        </authorList>
    </citation>
    <scope>NUCLEOTIDE SEQUENCE [LARGE SCALE GENOMIC DNA]</scope>
    <source>
        <tissue evidence="1">Blood</tissue>
    </source>
</reference>
<organism evidence="1 2">
    <name type="scientific">Perca fluviatilis</name>
    <name type="common">European perch</name>
    <dbReference type="NCBI Taxonomy" id="8168"/>
    <lineage>
        <taxon>Eukaryota</taxon>
        <taxon>Metazoa</taxon>
        <taxon>Chordata</taxon>
        <taxon>Craniata</taxon>
        <taxon>Vertebrata</taxon>
        <taxon>Euteleostomi</taxon>
        <taxon>Actinopterygii</taxon>
        <taxon>Neopterygii</taxon>
        <taxon>Teleostei</taxon>
        <taxon>Neoteleostei</taxon>
        <taxon>Acanthomorphata</taxon>
        <taxon>Eupercaria</taxon>
        <taxon>Perciformes</taxon>
        <taxon>Percoidei</taxon>
        <taxon>Percidae</taxon>
        <taxon>Percinae</taxon>
        <taxon>Perca</taxon>
    </lineage>
</organism>
<keyword evidence="2" id="KW-1185">Reference proteome</keyword>